<comment type="catalytic activity">
    <reaction evidence="1 5 6">
        <text>[protein]-peptidylproline (omega=180) = [protein]-peptidylproline (omega=0)</text>
        <dbReference type="Rhea" id="RHEA:16237"/>
        <dbReference type="Rhea" id="RHEA-COMP:10747"/>
        <dbReference type="Rhea" id="RHEA-COMP:10748"/>
        <dbReference type="ChEBI" id="CHEBI:83833"/>
        <dbReference type="ChEBI" id="CHEBI:83834"/>
        <dbReference type="EC" id="5.2.1.8"/>
    </reaction>
</comment>
<evidence type="ECO:0000313" key="10">
    <source>
        <dbReference type="Proteomes" id="UP000262583"/>
    </source>
</evidence>
<evidence type="ECO:0000256" key="5">
    <source>
        <dbReference type="PROSITE-ProRule" id="PRU00277"/>
    </source>
</evidence>
<evidence type="ECO:0000259" key="8">
    <source>
        <dbReference type="PROSITE" id="PS50059"/>
    </source>
</evidence>
<comment type="similarity">
    <text evidence="2 6">Belongs to the FKBP-type PPIase family.</text>
</comment>
<feature type="domain" description="PPIase FKBP-type" evidence="8">
    <location>
        <begin position="69"/>
        <end position="159"/>
    </location>
</feature>
<accession>A0A2Z4YAY9</accession>
<dbReference type="InterPro" id="IPR046357">
    <property type="entry name" value="PPIase_dom_sf"/>
</dbReference>
<evidence type="ECO:0000256" key="3">
    <source>
        <dbReference type="ARBA" id="ARBA00023110"/>
    </source>
</evidence>
<organism evidence="9 10">
    <name type="scientific">Sumerlaea chitinivorans</name>
    <dbReference type="NCBI Taxonomy" id="2250252"/>
    <lineage>
        <taxon>Bacteria</taxon>
        <taxon>Candidatus Sumerlaeota</taxon>
        <taxon>Candidatus Sumerlaeia</taxon>
        <taxon>Candidatus Sumerlaeales</taxon>
        <taxon>Candidatus Sumerlaeaceae</taxon>
        <taxon>Candidatus Sumerlaea</taxon>
    </lineage>
</organism>
<sequence>MNIRCRYGLVGVLSASLLVWGASHLPATTPLTQKSDSNTSAVHSNVTTLPSGTVIEDLLVGSGPEALPGKVVRVHYTGRLTTGKKFDSSFDHPGKEPIEFRLGTGQVIKGWDEGIAHMRVGGKRRLTIPPSQAYGERGVPGLIPPNSTLIFETELVGVK</sequence>
<dbReference type="EC" id="5.2.1.8" evidence="6"/>
<dbReference type="Proteomes" id="UP000262583">
    <property type="component" value="Chromosome"/>
</dbReference>
<dbReference type="GO" id="GO:0003755">
    <property type="term" value="F:peptidyl-prolyl cis-trans isomerase activity"/>
    <property type="evidence" value="ECO:0007669"/>
    <property type="project" value="UniProtKB-UniRule"/>
</dbReference>
<dbReference type="SUPFAM" id="SSF54534">
    <property type="entry name" value="FKBP-like"/>
    <property type="match status" value="1"/>
</dbReference>
<evidence type="ECO:0000313" key="9">
    <source>
        <dbReference type="EMBL" id="AXA37535.1"/>
    </source>
</evidence>
<keyword evidence="4 5" id="KW-0413">Isomerase</keyword>
<evidence type="ECO:0000256" key="2">
    <source>
        <dbReference type="ARBA" id="ARBA00006577"/>
    </source>
</evidence>
<keyword evidence="7" id="KW-0732">Signal</keyword>
<dbReference type="FunFam" id="3.10.50.40:FF:000006">
    <property type="entry name" value="Peptidyl-prolyl cis-trans isomerase"/>
    <property type="match status" value="1"/>
</dbReference>
<protein>
    <recommendedName>
        <fullName evidence="6">Peptidyl-prolyl cis-trans isomerase</fullName>
        <ecNumber evidence="6">5.2.1.8</ecNumber>
    </recommendedName>
</protein>
<feature type="chain" id="PRO_5016402558" description="Peptidyl-prolyl cis-trans isomerase" evidence="7">
    <location>
        <begin position="22"/>
        <end position="159"/>
    </location>
</feature>
<dbReference type="Pfam" id="PF00254">
    <property type="entry name" value="FKBP_C"/>
    <property type="match status" value="1"/>
</dbReference>
<evidence type="ECO:0000256" key="7">
    <source>
        <dbReference type="SAM" id="SignalP"/>
    </source>
</evidence>
<reference evidence="9 10" key="1">
    <citation type="submission" date="2018-05" db="EMBL/GenBank/DDBJ databases">
        <title>A metagenomic window into the 2 km-deep terrestrial subsurface aquifer revealed taxonomically and functionally diverse microbial community comprising novel uncultured bacterial lineages.</title>
        <authorList>
            <person name="Kadnikov V.V."/>
            <person name="Mardanov A.V."/>
            <person name="Beletsky A.V."/>
            <person name="Banks D."/>
            <person name="Pimenov N.V."/>
            <person name="Frank Y.A."/>
            <person name="Karnachuk O.V."/>
            <person name="Ravin N.V."/>
        </authorList>
    </citation>
    <scope>NUCLEOTIDE SEQUENCE [LARGE SCALE GENOMIC DNA]</scope>
    <source>
        <strain evidence="9">BY</strain>
    </source>
</reference>
<dbReference type="Gene3D" id="3.10.50.40">
    <property type="match status" value="1"/>
</dbReference>
<dbReference type="PANTHER" id="PTHR43811">
    <property type="entry name" value="FKBP-TYPE PEPTIDYL-PROLYL CIS-TRANS ISOMERASE FKPA"/>
    <property type="match status" value="1"/>
</dbReference>
<dbReference type="InterPro" id="IPR001179">
    <property type="entry name" value="PPIase_FKBP_dom"/>
</dbReference>
<proteinExistence type="inferred from homology"/>
<evidence type="ECO:0000256" key="4">
    <source>
        <dbReference type="ARBA" id="ARBA00023235"/>
    </source>
</evidence>
<dbReference type="PANTHER" id="PTHR43811:SF19">
    <property type="entry name" value="39 KDA FK506-BINDING NUCLEAR PROTEIN"/>
    <property type="match status" value="1"/>
</dbReference>
<feature type="signal peptide" evidence="7">
    <location>
        <begin position="1"/>
        <end position="21"/>
    </location>
</feature>
<name>A0A2Z4YAY9_SUMC1</name>
<keyword evidence="3 5" id="KW-0697">Rotamase</keyword>
<dbReference type="EMBL" id="CP030759">
    <property type="protein sequence ID" value="AXA37535.1"/>
    <property type="molecule type" value="Genomic_DNA"/>
</dbReference>
<gene>
    <name evidence="9" type="ORF">BRCON_2793</name>
</gene>
<evidence type="ECO:0000256" key="1">
    <source>
        <dbReference type="ARBA" id="ARBA00000971"/>
    </source>
</evidence>
<dbReference type="AlphaFoldDB" id="A0A2Z4YAY9"/>
<dbReference type="KEGG" id="schv:BRCON_2793"/>
<evidence type="ECO:0000256" key="6">
    <source>
        <dbReference type="RuleBase" id="RU003915"/>
    </source>
</evidence>
<dbReference type="PROSITE" id="PS50059">
    <property type="entry name" value="FKBP_PPIASE"/>
    <property type="match status" value="1"/>
</dbReference>